<dbReference type="AlphaFoldDB" id="A0AAD7DU01"/>
<organism evidence="2 3">
    <name type="scientific">Mycena rosella</name>
    <name type="common">Pink bonnet</name>
    <name type="synonym">Agaricus rosellus</name>
    <dbReference type="NCBI Taxonomy" id="1033263"/>
    <lineage>
        <taxon>Eukaryota</taxon>
        <taxon>Fungi</taxon>
        <taxon>Dikarya</taxon>
        <taxon>Basidiomycota</taxon>
        <taxon>Agaricomycotina</taxon>
        <taxon>Agaricomycetes</taxon>
        <taxon>Agaricomycetidae</taxon>
        <taxon>Agaricales</taxon>
        <taxon>Marasmiineae</taxon>
        <taxon>Mycenaceae</taxon>
        <taxon>Mycena</taxon>
    </lineage>
</organism>
<reference evidence="2" key="1">
    <citation type="submission" date="2023-03" db="EMBL/GenBank/DDBJ databases">
        <title>Massive genome expansion in bonnet fungi (Mycena s.s.) driven by repeated elements and novel gene families across ecological guilds.</title>
        <authorList>
            <consortium name="Lawrence Berkeley National Laboratory"/>
            <person name="Harder C.B."/>
            <person name="Miyauchi S."/>
            <person name="Viragh M."/>
            <person name="Kuo A."/>
            <person name="Thoen E."/>
            <person name="Andreopoulos B."/>
            <person name="Lu D."/>
            <person name="Skrede I."/>
            <person name="Drula E."/>
            <person name="Henrissat B."/>
            <person name="Morin E."/>
            <person name="Kohler A."/>
            <person name="Barry K."/>
            <person name="LaButti K."/>
            <person name="Morin E."/>
            <person name="Salamov A."/>
            <person name="Lipzen A."/>
            <person name="Mereny Z."/>
            <person name="Hegedus B."/>
            <person name="Baldrian P."/>
            <person name="Stursova M."/>
            <person name="Weitz H."/>
            <person name="Taylor A."/>
            <person name="Grigoriev I.V."/>
            <person name="Nagy L.G."/>
            <person name="Martin F."/>
            <person name="Kauserud H."/>
        </authorList>
    </citation>
    <scope>NUCLEOTIDE SEQUENCE</scope>
    <source>
        <strain evidence="2">CBHHK067</strain>
    </source>
</reference>
<feature type="region of interest" description="Disordered" evidence="1">
    <location>
        <begin position="1"/>
        <end position="44"/>
    </location>
</feature>
<dbReference type="Proteomes" id="UP001221757">
    <property type="component" value="Unassembled WGS sequence"/>
</dbReference>
<sequence length="240" mass="26029">MEMPSRHKRNAPDTPRLQTRTKNQTARPGLPDAKGTRRTAAEMEAAWAGEAEKNATAAHTQGLAISRVAAIEDEQHAADQTYARLTIPQMQSVVDRVFKPPLVEGKPGPSLYKVTADNEWSRLVRAWCLLGTISDGLLAGLSDRLDDLLFWTTREMARPCVCAAVAFFSASPAHAASISAAVRRVPFASGRPGRAVWFFVRVCRRGVSGAFLLCLLGISMLGSEAGWEEGKRAKSGGQQL</sequence>
<protein>
    <submittedName>
        <fullName evidence="2">Uncharacterized protein</fullName>
    </submittedName>
</protein>
<name>A0AAD7DU01_MYCRO</name>
<gene>
    <name evidence="2" type="ORF">B0H17DRAFT_1130317</name>
</gene>
<dbReference type="EMBL" id="JARKIE010000029">
    <property type="protein sequence ID" value="KAJ7697724.1"/>
    <property type="molecule type" value="Genomic_DNA"/>
</dbReference>
<proteinExistence type="predicted"/>
<accession>A0AAD7DU01</accession>
<evidence type="ECO:0000313" key="2">
    <source>
        <dbReference type="EMBL" id="KAJ7697724.1"/>
    </source>
</evidence>
<keyword evidence="3" id="KW-1185">Reference proteome</keyword>
<evidence type="ECO:0000313" key="3">
    <source>
        <dbReference type="Proteomes" id="UP001221757"/>
    </source>
</evidence>
<feature type="compositionally biased region" description="Polar residues" evidence="1">
    <location>
        <begin position="16"/>
        <end position="26"/>
    </location>
</feature>
<evidence type="ECO:0000256" key="1">
    <source>
        <dbReference type="SAM" id="MobiDB-lite"/>
    </source>
</evidence>
<comment type="caution">
    <text evidence="2">The sequence shown here is derived from an EMBL/GenBank/DDBJ whole genome shotgun (WGS) entry which is preliminary data.</text>
</comment>